<dbReference type="RefSeq" id="WP_155361296.1">
    <property type="nucleotide sequence ID" value="NZ_BAAAHL010000053.1"/>
</dbReference>
<evidence type="ECO:0000313" key="3">
    <source>
        <dbReference type="EMBL" id="GES16251.1"/>
    </source>
</evidence>
<dbReference type="Proteomes" id="UP000331127">
    <property type="component" value="Unassembled WGS sequence"/>
</dbReference>
<protein>
    <submittedName>
        <fullName evidence="3">Uncharacterized protein</fullName>
    </submittedName>
</protein>
<dbReference type="EMBL" id="BLAE01000096">
    <property type="protein sequence ID" value="GES16251.1"/>
    <property type="molecule type" value="Genomic_DNA"/>
</dbReference>
<keyword evidence="2" id="KW-0472">Membrane</keyword>
<gene>
    <name evidence="3" type="ORF">Amac_098490</name>
</gene>
<proteinExistence type="predicted"/>
<feature type="transmembrane region" description="Helical" evidence="2">
    <location>
        <begin position="29"/>
        <end position="54"/>
    </location>
</feature>
<reference evidence="3 4" key="1">
    <citation type="submission" date="2019-10" db="EMBL/GenBank/DDBJ databases">
        <title>Whole genome shotgun sequence of Acrocarpospora macrocephala NBRC 16266.</title>
        <authorList>
            <person name="Ichikawa N."/>
            <person name="Kimura A."/>
            <person name="Kitahashi Y."/>
            <person name="Komaki H."/>
            <person name="Oguchi A."/>
        </authorList>
    </citation>
    <scope>NUCLEOTIDE SEQUENCE [LARGE SCALE GENOMIC DNA]</scope>
    <source>
        <strain evidence="3 4">NBRC 16266</strain>
    </source>
</reference>
<dbReference type="AlphaFoldDB" id="A0A5M3X9R4"/>
<name>A0A5M3X9R4_9ACTN</name>
<keyword evidence="4" id="KW-1185">Reference proteome</keyword>
<evidence type="ECO:0000256" key="2">
    <source>
        <dbReference type="SAM" id="Phobius"/>
    </source>
</evidence>
<feature type="region of interest" description="Disordered" evidence="1">
    <location>
        <begin position="1"/>
        <end position="22"/>
    </location>
</feature>
<evidence type="ECO:0000313" key="4">
    <source>
        <dbReference type="Proteomes" id="UP000331127"/>
    </source>
</evidence>
<organism evidence="3 4">
    <name type="scientific">Acrocarpospora macrocephala</name>
    <dbReference type="NCBI Taxonomy" id="150177"/>
    <lineage>
        <taxon>Bacteria</taxon>
        <taxon>Bacillati</taxon>
        <taxon>Actinomycetota</taxon>
        <taxon>Actinomycetes</taxon>
        <taxon>Streptosporangiales</taxon>
        <taxon>Streptosporangiaceae</taxon>
        <taxon>Acrocarpospora</taxon>
    </lineage>
</organism>
<keyword evidence="2" id="KW-0812">Transmembrane</keyword>
<keyword evidence="2" id="KW-1133">Transmembrane helix</keyword>
<sequence length="57" mass="6226">MTKTDTPAPPKAVSSPRRRSPGLRRLRRTIGIAFACGAAHATGTGLIGLLFWWITHR</sequence>
<comment type="caution">
    <text evidence="3">The sequence shown here is derived from an EMBL/GenBank/DDBJ whole genome shotgun (WGS) entry which is preliminary data.</text>
</comment>
<accession>A0A5M3X9R4</accession>
<evidence type="ECO:0000256" key="1">
    <source>
        <dbReference type="SAM" id="MobiDB-lite"/>
    </source>
</evidence>